<gene>
    <name evidence="8" type="ORF">F383_22358</name>
</gene>
<dbReference type="GO" id="GO:0010333">
    <property type="term" value="F:terpene synthase activity"/>
    <property type="evidence" value="ECO:0007669"/>
    <property type="project" value="InterPro"/>
</dbReference>
<feature type="region of interest" description="Disordered" evidence="6">
    <location>
        <begin position="684"/>
        <end position="708"/>
    </location>
</feature>
<proteinExistence type="inferred from homology"/>
<evidence type="ECO:0000256" key="1">
    <source>
        <dbReference type="ARBA" id="ARBA00001946"/>
    </source>
</evidence>
<evidence type="ECO:0000256" key="2">
    <source>
        <dbReference type="ARBA" id="ARBA00004721"/>
    </source>
</evidence>
<dbReference type="EMBL" id="KN406073">
    <property type="protein sequence ID" value="KHG16387.1"/>
    <property type="molecule type" value="Genomic_DNA"/>
</dbReference>
<evidence type="ECO:0000256" key="3">
    <source>
        <dbReference type="ARBA" id="ARBA00006333"/>
    </source>
</evidence>
<dbReference type="Gene3D" id="1.10.600.10">
    <property type="entry name" value="Farnesyl Diphosphate Synthase"/>
    <property type="match status" value="1"/>
</dbReference>
<dbReference type="SFLD" id="SFLDS00005">
    <property type="entry name" value="Isoprenoid_Synthase_Type_I"/>
    <property type="match status" value="1"/>
</dbReference>
<organism evidence="8 9">
    <name type="scientific">Gossypium arboreum</name>
    <name type="common">Tree cotton</name>
    <name type="synonym">Gossypium nanking</name>
    <dbReference type="NCBI Taxonomy" id="29729"/>
    <lineage>
        <taxon>Eukaryota</taxon>
        <taxon>Viridiplantae</taxon>
        <taxon>Streptophyta</taxon>
        <taxon>Embryophyta</taxon>
        <taxon>Tracheophyta</taxon>
        <taxon>Spermatophyta</taxon>
        <taxon>Magnoliopsida</taxon>
        <taxon>eudicotyledons</taxon>
        <taxon>Gunneridae</taxon>
        <taxon>Pentapetalae</taxon>
        <taxon>rosids</taxon>
        <taxon>malvids</taxon>
        <taxon>Malvales</taxon>
        <taxon>Malvaceae</taxon>
        <taxon>Malvoideae</taxon>
        <taxon>Gossypium</taxon>
    </lineage>
</organism>
<accession>A0A0B0NUT1</accession>
<protein>
    <submittedName>
        <fullName evidence="8">Delta-cadinene synthase isozyme XC1</fullName>
    </submittedName>
</protein>
<feature type="domain" description="Terpene synthase metal-binding" evidence="7">
    <location>
        <begin position="18"/>
        <end position="207"/>
    </location>
</feature>
<evidence type="ECO:0000259" key="7">
    <source>
        <dbReference type="Pfam" id="PF03936"/>
    </source>
</evidence>
<dbReference type="InterPro" id="IPR005630">
    <property type="entry name" value="Terpene_synthase_metal-bd"/>
</dbReference>
<evidence type="ECO:0000313" key="9">
    <source>
        <dbReference type="Proteomes" id="UP000032142"/>
    </source>
</evidence>
<dbReference type="Proteomes" id="UP000032142">
    <property type="component" value="Unassembled WGS sequence"/>
</dbReference>
<name>A0A0B0NUT1_GOSAR</name>
<comment type="cofactor">
    <cofactor evidence="1">
        <name>Mg(2+)</name>
        <dbReference type="ChEBI" id="CHEBI:18420"/>
    </cofactor>
</comment>
<reference evidence="9" key="1">
    <citation type="submission" date="2014-09" db="EMBL/GenBank/DDBJ databases">
        <authorList>
            <person name="Mudge J."/>
            <person name="Ramaraj T."/>
            <person name="Lindquist I.E."/>
            <person name="Bharti A.K."/>
            <person name="Sundararajan A."/>
            <person name="Cameron C.T."/>
            <person name="Woodward J.E."/>
            <person name="May G.D."/>
            <person name="Brubaker C."/>
            <person name="Broadhvest J."/>
            <person name="Wilkins T.A."/>
        </authorList>
    </citation>
    <scope>NUCLEOTIDE SEQUENCE</scope>
    <source>
        <strain evidence="9">cv. AKA8401</strain>
    </source>
</reference>
<dbReference type="SUPFAM" id="SSF48576">
    <property type="entry name" value="Terpenoid synthases"/>
    <property type="match status" value="1"/>
</dbReference>
<dbReference type="PANTHER" id="PTHR31225">
    <property type="entry name" value="OS04G0344100 PROTEIN-RELATED"/>
    <property type="match status" value="1"/>
</dbReference>
<comment type="similarity">
    <text evidence="3">Belongs to the terpene synthase family.</text>
</comment>
<dbReference type="InterPro" id="IPR008949">
    <property type="entry name" value="Isoprenoid_synthase_dom_sf"/>
</dbReference>
<keyword evidence="5" id="KW-0456">Lyase</keyword>
<dbReference type="AlphaFoldDB" id="A0A0B0NUT1"/>
<dbReference type="InterPro" id="IPR050148">
    <property type="entry name" value="Terpene_synthase-like"/>
</dbReference>
<dbReference type="PANTHER" id="PTHR31225:SF215">
    <property type="entry name" value="(+)-DELTA-CADINENE SYNTHASE"/>
    <property type="match status" value="1"/>
</dbReference>
<keyword evidence="9" id="KW-1185">Reference proteome</keyword>
<dbReference type="InterPro" id="IPR034741">
    <property type="entry name" value="Terpene_cyclase-like_1_C"/>
</dbReference>
<evidence type="ECO:0000256" key="6">
    <source>
        <dbReference type="SAM" id="MobiDB-lite"/>
    </source>
</evidence>
<dbReference type="SFLD" id="SFLDG01019">
    <property type="entry name" value="Terpene_Cyclase_Like_1_C_Termi"/>
    <property type="match status" value="1"/>
</dbReference>
<dbReference type="GO" id="GO:0016114">
    <property type="term" value="P:terpenoid biosynthetic process"/>
    <property type="evidence" value="ECO:0007669"/>
    <property type="project" value="InterPro"/>
</dbReference>
<evidence type="ECO:0000256" key="4">
    <source>
        <dbReference type="ARBA" id="ARBA00022723"/>
    </source>
</evidence>
<sequence length="762" mass="88015">MLQLLHRKELSEICRWWNDLDFQRKLSYARDRVVECYFWALGAYFEPQYSLGRKMLTKVIAMSSIIDDTYDSYATYDELIPYTSAIERWEIKCIDQLPEYMKLSYKALLDVYEKMEQLVAKHKRQYRVEYAKNAMIRLAQSYFVEAKWTLQNYKASFEEFKTNALSSCGYAMVTITSFIGMGDIVTLETFKWAASDLKIIQASTIICSDYALERVLDSIQLPQQGGRCLHPGEKKAKVIRDSARFKGRRTIWRRVIKQRSPLFIKETNQKSVEDVLRNKEVEEDMEAVQKSNTRERRSGDGSGVGEMYIEKVVQGHVEDEQLWKLQKCLVGEVASFCELKSLTDRVVRMGLGEICVKRIQGNYFLIEIPNEELLDILKQREWSYLKEFFVNIEPWSEKMVFSERLTWIEVSGVPMHCWNYETFKRIAGKWGTLVSMGENLSGVNNFEKIEMLFSISQVQKLDEIVLLEVGDVRFSVSVREKGWSEESKNKFSQKERSQVVANESVSESESAIGLESEKLQNGNRIVSTDIIKEKVIENESVGEDYQKMLWELNEGDHDALNVGILTEDDFGACRLNSGMDKACEDVANMGLALVLGPSGGHDGSVNFNEGLGSLDMEGQHLREGNILLPDQIYPNNHEIPETKGRGLCQEIKEEFLNTVRGRRKKKQFNKRISSMRVIQDRVLSSKEKQMRDRSRRKEKSSVASRKEDKVVNLSLSNSDISNRRKVILREAKQTWELGKKLGLSVRGDERDVIEDIMRLEDQ</sequence>
<comment type="pathway">
    <text evidence="2">Secondary metabolite biosynthesis; terpenoid biosynthesis.</text>
</comment>
<keyword evidence="4" id="KW-0479">Metal-binding</keyword>
<dbReference type="GO" id="GO:0000287">
    <property type="term" value="F:magnesium ion binding"/>
    <property type="evidence" value="ECO:0007669"/>
    <property type="project" value="InterPro"/>
</dbReference>
<evidence type="ECO:0000313" key="8">
    <source>
        <dbReference type="EMBL" id="KHG16387.1"/>
    </source>
</evidence>
<dbReference type="Pfam" id="PF03936">
    <property type="entry name" value="Terpene_synth_C"/>
    <property type="match status" value="1"/>
</dbReference>
<evidence type="ECO:0000256" key="5">
    <source>
        <dbReference type="ARBA" id="ARBA00023239"/>
    </source>
</evidence>